<evidence type="ECO:0000313" key="7">
    <source>
        <dbReference type="EMBL" id="KAJ5197458.1"/>
    </source>
</evidence>
<dbReference type="AlphaFoldDB" id="A0A9W9JI75"/>
<accession>A0A9W9JI75</accession>
<organism evidence="7 8">
    <name type="scientific">Penicillium cf. viridicatum</name>
    <dbReference type="NCBI Taxonomy" id="2972119"/>
    <lineage>
        <taxon>Eukaryota</taxon>
        <taxon>Fungi</taxon>
        <taxon>Dikarya</taxon>
        <taxon>Ascomycota</taxon>
        <taxon>Pezizomycotina</taxon>
        <taxon>Eurotiomycetes</taxon>
        <taxon>Eurotiomycetidae</taxon>
        <taxon>Eurotiales</taxon>
        <taxon>Aspergillaceae</taxon>
        <taxon>Penicillium</taxon>
    </lineage>
</organism>
<dbReference type="Pfam" id="PF12796">
    <property type="entry name" value="Ank_2"/>
    <property type="match status" value="1"/>
</dbReference>
<dbReference type="InterPro" id="IPR036770">
    <property type="entry name" value="Ankyrin_rpt-contain_sf"/>
</dbReference>
<feature type="repeat" description="ANK" evidence="4">
    <location>
        <begin position="467"/>
        <end position="499"/>
    </location>
</feature>
<dbReference type="Pfam" id="PF00069">
    <property type="entry name" value="Pkinase"/>
    <property type="match status" value="1"/>
</dbReference>
<sequence>MELAFVNSYHSRSLIIDHLEQQRSSPDSIHTYIYCDYNQRKEQTAAALLSSLLQQILQRSDNNTLPPEVLLLYKLHKKYGTRPTLTQVADILRNLALTFRTFHVVVDALDECAESEEDALQFVKALSSIGPQIKVLCTSRFSTIFEGYFARSEKLELSAQSEDIRIYLESQIEKRYRLSRHVRTDPSLQDEIINTIIEESQGMFLLAKLHIESLSTKINRKGVRSSLRTLPSTLDATYSDALQRIYSQDPDAVDLAETILFWIICARRALTVVEMQHMYATHQLPQWMALEDDDLPDVDILTSVCSGLILIDGESQTIRPIHYTVLQYFERAHSHKLTDARQNLALVSLAYLTLPNFSAGICPDDTAMAERLEKYPFLDYAAKHWGSEGEHLADNFPSEYFHRLASNPTAVEMTNQAWSLGSARYSNWSQEFPRRVPVLVLTAAFSLPGILRQMVLDGHDIEGKGRDGETALIRAAACGHAVNVRVLLDLGAAVEARDYMDETALQRAARNGEEAVIRVLLAGGADVNTKTSSDWTALMSGVSSGSLETVQMLVEAGANWNAEMVWGDSALSIATRNGPETIATFLADSGAILPRGPAGRRASIAASRRGLQRLVRRLTMDYDEIANRPLERQSSQIMRGLSGFRETSGRQSEPQDDQFSDIMENLRYNVGFLKRYRIIQQVGKGHFATVYACINKVTGVKYAVKVFKARELMGYEALLNEITSMREHQHANILHLVDVFAEYRERTVSLVLELALEGELFNYIVMKQKLTEMETRKLFSQLFSALEYLHDGGWVHRDIKPENLLLADTENLILKLADFGLAKKIGSNQGRGELTTTLCGTPSYVAPEILAETRRRGYGFPVDVWSSGVVLYICLCGFPPFSDELFTEENPLSLAEQIKMGRFDYPSPYWDSVTDLALDLIDSMLVVDMDRRHTVKQCISHPWMLYQNLQILDDGVRSASPDPIPEPSDSI</sequence>
<keyword evidence="8" id="KW-1185">Reference proteome</keyword>
<dbReference type="FunFam" id="1.10.510.10:FF:000571">
    <property type="entry name" value="Maternal embryonic leucine zipper kinase"/>
    <property type="match status" value="1"/>
</dbReference>
<dbReference type="GO" id="GO:0004672">
    <property type="term" value="F:protein kinase activity"/>
    <property type="evidence" value="ECO:0007669"/>
    <property type="project" value="InterPro"/>
</dbReference>
<dbReference type="SUPFAM" id="SSF52540">
    <property type="entry name" value="P-loop containing nucleoside triphosphate hydrolases"/>
    <property type="match status" value="1"/>
</dbReference>
<dbReference type="SUPFAM" id="SSF48403">
    <property type="entry name" value="Ankyrin repeat"/>
    <property type="match status" value="1"/>
</dbReference>
<dbReference type="Gene3D" id="1.10.510.10">
    <property type="entry name" value="Transferase(Phosphotransferase) domain 1"/>
    <property type="match status" value="1"/>
</dbReference>
<keyword evidence="4" id="KW-0040">ANK repeat</keyword>
<evidence type="ECO:0000313" key="8">
    <source>
        <dbReference type="Proteomes" id="UP001150942"/>
    </source>
</evidence>
<proteinExistence type="predicted"/>
<dbReference type="SMART" id="SM00248">
    <property type="entry name" value="ANK"/>
    <property type="match status" value="4"/>
</dbReference>
<feature type="domain" description="Protein kinase" evidence="6">
    <location>
        <begin position="676"/>
        <end position="944"/>
    </location>
</feature>
<dbReference type="PROSITE" id="PS50297">
    <property type="entry name" value="ANK_REP_REGION"/>
    <property type="match status" value="2"/>
</dbReference>
<gene>
    <name evidence="7" type="ORF">N7449_007937</name>
</gene>
<dbReference type="PROSITE" id="PS50011">
    <property type="entry name" value="PROTEIN_KINASE_DOM"/>
    <property type="match status" value="1"/>
</dbReference>
<dbReference type="Pfam" id="PF24883">
    <property type="entry name" value="NPHP3_N"/>
    <property type="match status" value="1"/>
</dbReference>
<dbReference type="InterPro" id="IPR027417">
    <property type="entry name" value="P-loop_NTPase"/>
</dbReference>
<dbReference type="SMART" id="SM00220">
    <property type="entry name" value="S_TKc"/>
    <property type="match status" value="1"/>
</dbReference>
<dbReference type="InterPro" id="IPR011009">
    <property type="entry name" value="Kinase-like_dom_sf"/>
</dbReference>
<dbReference type="Gene3D" id="1.25.40.20">
    <property type="entry name" value="Ankyrin repeat-containing domain"/>
    <property type="match status" value="1"/>
</dbReference>
<dbReference type="PROSITE" id="PS00107">
    <property type="entry name" value="PROTEIN_KINASE_ATP"/>
    <property type="match status" value="1"/>
</dbReference>
<keyword evidence="1" id="KW-0677">Repeat</keyword>
<dbReference type="EMBL" id="JAPQKQ010000005">
    <property type="protein sequence ID" value="KAJ5197458.1"/>
    <property type="molecule type" value="Genomic_DNA"/>
</dbReference>
<feature type="repeat" description="ANK" evidence="4">
    <location>
        <begin position="500"/>
        <end position="532"/>
    </location>
</feature>
<keyword evidence="3 5" id="KW-0067">ATP-binding</keyword>
<protein>
    <recommendedName>
        <fullName evidence="6">Protein kinase domain-containing protein</fullName>
    </recommendedName>
</protein>
<feature type="binding site" evidence="5">
    <location>
        <position position="705"/>
    </location>
    <ligand>
        <name>ATP</name>
        <dbReference type="ChEBI" id="CHEBI:30616"/>
    </ligand>
</feature>
<dbReference type="InterPro" id="IPR056884">
    <property type="entry name" value="NPHP3-like_N"/>
</dbReference>
<evidence type="ECO:0000256" key="2">
    <source>
        <dbReference type="ARBA" id="ARBA00022741"/>
    </source>
</evidence>
<evidence type="ECO:0000256" key="4">
    <source>
        <dbReference type="PROSITE-ProRule" id="PRU00023"/>
    </source>
</evidence>
<evidence type="ECO:0000256" key="3">
    <source>
        <dbReference type="ARBA" id="ARBA00022840"/>
    </source>
</evidence>
<dbReference type="InterPro" id="IPR000719">
    <property type="entry name" value="Prot_kinase_dom"/>
</dbReference>
<name>A0A9W9JI75_9EURO</name>
<dbReference type="FunFam" id="1.25.40.20:FF:000526">
    <property type="entry name" value="NACHT and Ankyrin domain protein"/>
    <property type="match status" value="1"/>
</dbReference>
<dbReference type="GO" id="GO:0005524">
    <property type="term" value="F:ATP binding"/>
    <property type="evidence" value="ECO:0007669"/>
    <property type="project" value="UniProtKB-UniRule"/>
</dbReference>
<keyword evidence="2 5" id="KW-0547">Nucleotide-binding</keyword>
<dbReference type="CDD" id="cd05117">
    <property type="entry name" value="STKc_CAMK"/>
    <property type="match status" value="1"/>
</dbReference>
<dbReference type="InterPro" id="IPR002110">
    <property type="entry name" value="Ankyrin_rpt"/>
</dbReference>
<evidence type="ECO:0000256" key="5">
    <source>
        <dbReference type="PROSITE-ProRule" id="PRU10141"/>
    </source>
</evidence>
<comment type="caution">
    <text evidence="7">The sequence shown here is derived from an EMBL/GenBank/DDBJ whole genome shotgun (WGS) entry which is preliminary data.</text>
</comment>
<dbReference type="Pfam" id="PF00023">
    <property type="entry name" value="Ank"/>
    <property type="match status" value="1"/>
</dbReference>
<reference evidence="7" key="2">
    <citation type="journal article" date="2023" name="IMA Fungus">
        <title>Comparative genomic study of the Penicillium genus elucidates a diverse pangenome and 15 lateral gene transfer events.</title>
        <authorList>
            <person name="Petersen C."/>
            <person name="Sorensen T."/>
            <person name="Nielsen M.R."/>
            <person name="Sondergaard T.E."/>
            <person name="Sorensen J.L."/>
            <person name="Fitzpatrick D.A."/>
            <person name="Frisvad J.C."/>
            <person name="Nielsen K.L."/>
        </authorList>
    </citation>
    <scope>NUCLEOTIDE SEQUENCE</scope>
    <source>
        <strain evidence="7">IBT 20477</strain>
    </source>
</reference>
<dbReference type="SUPFAM" id="SSF56112">
    <property type="entry name" value="Protein kinase-like (PK-like)"/>
    <property type="match status" value="1"/>
</dbReference>
<dbReference type="InterPro" id="IPR017441">
    <property type="entry name" value="Protein_kinase_ATP_BS"/>
</dbReference>
<dbReference type="PANTHER" id="PTHR24347">
    <property type="entry name" value="SERINE/THREONINE-PROTEIN KINASE"/>
    <property type="match status" value="1"/>
</dbReference>
<reference evidence="7" key="1">
    <citation type="submission" date="2022-11" db="EMBL/GenBank/DDBJ databases">
        <authorList>
            <person name="Petersen C."/>
        </authorList>
    </citation>
    <scope>NUCLEOTIDE SEQUENCE</scope>
    <source>
        <strain evidence="7">IBT 20477</strain>
    </source>
</reference>
<evidence type="ECO:0000259" key="6">
    <source>
        <dbReference type="PROSITE" id="PS50011"/>
    </source>
</evidence>
<dbReference type="PROSITE" id="PS50088">
    <property type="entry name" value="ANK_REPEAT"/>
    <property type="match status" value="2"/>
</dbReference>
<dbReference type="Proteomes" id="UP001150942">
    <property type="component" value="Unassembled WGS sequence"/>
</dbReference>
<dbReference type="OrthoDB" id="448455at2759"/>
<evidence type="ECO:0000256" key="1">
    <source>
        <dbReference type="ARBA" id="ARBA00022737"/>
    </source>
</evidence>